<evidence type="ECO:0000313" key="3">
    <source>
        <dbReference type="Proteomes" id="UP001172083"/>
    </source>
</evidence>
<keyword evidence="3" id="KW-1185">Reference proteome</keyword>
<reference evidence="2" key="1">
    <citation type="submission" date="2023-06" db="EMBL/GenBank/DDBJ databases">
        <title>Genomic of Agaribacillus aureum.</title>
        <authorList>
            <person name="Wang G."/>
        </authorList>
    </citation>
    <scope>NUCLEOTIDE SEQUENCE</scope>
    <source>
        <strain evidence="2">BMA12</strain>
    </source>
</reference>
<sequence length="157" mass="17483">MIEIISVKERIVNYLNDSGFSFRQINHSAATGSQAYYQILGMKYAQQVKAFLIKHISDRGEGFAIIAIQARKKPDLTLIAKKIGVSHVIPVSGDQLKEVTGCDVMELPPVAKPFGLFLLMDKDLLEQDLIYFTVGGLAFSIAMAPQDLLRLERPILF</sequence>
<evidence type="ECO:0000259" key="1">
    <source>
        <dbReference type="Pfam" id="PF04073"/>
    </source>
</evidence>
<gene>
    <name evidence="2" type="ORF">QQ020_13470</name>
</gene>
<feature type="domain" description="YbaK/aminoacyl-tRNA synthetase-associated" evidence="1">
    <location>
        <begin position="28"/>
        <end position="151"/>
    </location>
</feature>
<proteinExistence type="predicted"/>
<dbReference type="InterPro" id="IPR007214">
    <property type="entry name" value="YbaK/aa-tRNA-synth-assoc-dom"/>
</dbReference>
<dbReference type="Proteomes" id="UP001172083">
    <property type="component" value="Unassembled WGS sequence"/>
</dbReference>
<dbReference type="Pfam" id="PF04073">
    <property type="entry name" value="tRNA_edit"/>
    <property type="match status" value="1"/>
</dbReference>
<evidence type="ECO:0000313" key="2">
    <source>
        <dbReference type="EMBL" id="MDN5213070.1"/>
    </source>
</evidence>
<accession>A0ABT8L5P5</accession>
<dbReference type="RefSeq" id="WP_346758386.1">
    <property type="nucleotide sequence ID" value="NZ_JAUJEB010000001.1"/>
</dbReference>
<organism evidence="2 3">
    <name type="scientific">Agaribacillus aureus</name>
    <dbReference type="NCBI Taxonomy" id="3051825"/>
    <lineage>
        <taxon>Bacteria</taxon>
        <taxon>Pseudomonadati</taxon>
        <taxon>Bacteroidota</taxon>
        <taxon>Cytophagia</taxon>
        <taxon>Cytophagales</taxon>
        <taxon>Splendidivirgaceae</taxon>
        <taxon>Agaribacillus</taxon>
    </lineage>
</organism>
<dbReference type="InterPro" id="IPR036754">
    <property type="entry name" value="YbaK/aa-tRNA-synt-asso_dom_sf"/>
</dbReference>
<name>A0ABT8L5P5_9BACT</name>
<protein>
    <submittedName>
        <fullName evidence="2">YbaK/EbsC family protein</fullName>
    </submittedName>
</protein>
<dbReference type="EMBL" id="JAUJEB010000001">
    <property type="protein sequence ID" value="MDN5213070.1"/>
    <property type="molecule type" value="Genomic_DNA"/>
</dbReference>
<dbReference type="SUPFAM" id="SSF55826">
    <property type="entry name" value="YbaK/ProRS associated domain"/>
    <property type="match status" value="1"/>
</dbReference>
<dbReference type="Gene3D" id="3.90.960.10">
    <property type="entry name" value="YbaK/aminoacyl-tRNA synthetase-associated domain"/>
    <property type="match status" value="1"/>
</dbReference>
<comment type="caution">
    <text evidence="2">The sequence shown here is derived from an EMBL/GenBank/DDBJ whole genome shotgun (WGS) entry which is preliminary data.</text>
</comment>